<sequence>MRMISDKSFCGVGRFAIFVSRDFKMLLHWNLAWTTITFPVHSANKDVQLAFLEYLDRITGQLSMSTTPADKEVCECLNIIANLAKYMSLIRSWSLVLFPSPLLLDIMMLAAVVDMIWLEA</sequence>
<dbReference type="Proteomes" id="UP001055172">
    <property type="component" value="Unassembled WGS sequence"/>
</dbReference>
<protein>
    <submittedName>
        <fullName evidence="2">Uncharacterized protein</fullName>
    </submittedName>
</protein>
<evidence type="ECO:0000256" key="1">
    <source>
        <dbReference type="SAM" id="Phobius"/>
    </source>
</evidence>
<accession>A0AA37GTM8</accession>
<name>A0AA37GTM8_9PEZI</name>
<keyword evidence="1" id="KW-0472">Membrane</keyword>
<organism evidence="2 3">
    <name type="scientific">Colletotrichum liriopes</name>
    <dbReference type="NCBI Taxonomy" id="708192"/>
    <lineage>
        <taxon>Eukaryota</taxon>
        <taxon>Fungi</taxon>
        <taxon>Dikarya</taxon>
        <taxon>Ascomycota</taxon>
        <taxon>Pezizomycotina</taxon>
        <taxon>Sordariomycetes</taxon>
        <taxon>Hypocreomycetidae</taxon>
        <taxon>Glomerellales</taxon>
        <taxon>Glomerellaceae</taxon>
        <taxon>Colletotrichum</taxon>
        <taxon>Colletotrichum spaethianum species complex</taxon>
    </lineage>
</organism>
<comment type="caution">
    <text evidence="2">The sequence shown here is derived from an EMBL/GenBank/DDBJ whole genome shotgun (WGS) entry which is preliminary data.</text>
</comment>
<feature type="transmembrane region" description="Helical" evidence="1">
    <location>
        <begin position="95"/>
        <end position="118"/>
    </location>
</feature>
<reference evidence="2 3" key="1">
    <citation type="submission" date="2021-07" db="EMBL/GenBank/DDBJ databases">
        <title>Genome data of Colletotrichum spaethianum.</title>
        <authorList>
            <person name="Utami Y.D."/>
            <person name="Hiruma K."/>
        </authorList>
    </citation>
    <scope>NUCLEOTIDE SEQUENCE [LARGE SCALE GENOMIC DNA]</scope>
    <source>
        <strain evidence="2 3">MAFF 242679</strain>
    </source>
</reference>
<keyword evidence="3" id="KW-1185">Reference proteome</keyword>
<dbReference type="AlphaFoldDB" id="A0AA37GTM8"/>
<keyword evidence="1" id="KW-1133">Transmembrane helix</keyword>
<dbReference type="EMBL" id="BPPX01000021">
    <property type="protein sequence ID" value="GJC86297.1"/>
    <property type="molecule type" value="Genomic_DNA"/>
</dbReference>
<proteinExistence type="predicted"/>
<gene>
    <name evidence="2" type="ORF">ColLi_09135</name>
</gene>
<evidence type="ECO:0000313" key="2">
    <source>
        <dbReference type="EMBL" id="GJC86297.1"/>
    </source>
</evidence>
<evidence type="ECO:0000313" key="3">
    <source>
        <dbReference type="Proteomes" id="UP001055172"/>
    </source>
</evidence>
<keyword evidence="1" id="KW-0812">Transmembrane</keyword>